<evidence type="ECO:0000256" key="11">
    <source>
        <dbReference type="PROSITE-ProRule" id="PRU00175"/>
    </source>
</evidence>
<evidence type="ECO:0000256" key="9">
    <source>
        <dbReference type="ARBA" id="ARBA00022833"/>
    </source>
</evidence>
<proteinExistence type="inferred from homology"/>
<keyword evidence="9" id="KW-0862">Zinc</keyword>
<dbReference type="EMBL" id="LXTC01000001">
    <property type="protein sequence ID" value="OBA22737.1"/>
    <property type="molecule type" value="Genomic_DNA"/>
</dbReference>
<evidence type="ECO:0000313" key="15">
    <source>
        <dbReference type="EMBL" id="OBA22737.1"/>
    </source>
</evidence>
<reference evidence="15 16" key="1">
    <citation type="submission" date="2016-05" db="EMBL/GenBank/DDBJ databases">
        <title>Comparative genomics of biotechnologically important yeasts.</title>
        <authorList>
            <consortium name="DOE Joint Genome Institute"/>
            <person name="Riley R."/>
            <person name="Haridas S."/>
            <person name="Wolfe K.H."/>
            <person name="Lopes M.R."/>
            <person name="Hittinger C.T."/>
            <person name="Goker M."/>
            <person name="Salamov A."/>
            <person name="Wisecaver J."/>
            <person name="Long T.M."/>
            <person name="Aerts A.L."/>
            <person name="Barry K."/>
            <person name="Choi C."/>
            <person name="Clum A."/>
            <person name="Coughlan A.Y."/>
            <person name="Deshpande S."/>
            <person name="Douglass A.P."/>
            <person name="Hanson S.J."/>
            <person name="Klenk H.-P."/>
            <person name="LaButti K."/>
            <person name="Lapidus A."/>
            <person name="Lindquist E."/>
            <person name="Lipzen A."/>
            <person name="Meier-kolthoff J.P."/>
            <person name="Ohm R.A."/>
            <person name="Otillar R.P."/>
            <person name="Pangilinan J."/>
            <person name="Peng Y."/>
            <person name="Rokas A."/>
            <person name="Rosa C.A."/>
            <person name="Scheuner C."/>
            <person name="Sibirny A.A."/>
            <person name="Slot J.C."/>
            <person name="Stielow J.B."/>
            <person name="Sun H."/>
            <person name="Kurtzman C.P."/>
            <person name="Blackwell M."/>
            <person name="Grigoriev I.V."/>
            <person name="Jeffries T.W."/>
        </authorList>
    </citation>
    <scope>NUCLEOTIDE SEQUENCE [LARGE SCALE GENOMIC DNA]</scope>
    <source>
        <strain evidence="15 16">NRRL YB-4993</strain>
    </source>
</reference>
<dbReference type="OrthoDB" id="1431934at2759"/>
<feature type="domain" description="RING-type" evidence="12">
    <location>
        <begin position="167"/>
        <end position="213"/>
    </location>
</feature>
<dbReference type="PROSITE" id="PS00518">
    <property type="entry name" value="ZF_RING_1"/>
    <property type="match status" value="1"/>
</dbReference>
<dbReference type="SMART" id="SM00591">
    <property type="entry name" value="RWD"/>
    <property type="match status" value="1"/>
</dbReference>
<dbReference type="Gene3D" id="3.30.40.10">
    <property type="entry name" value="Zinc/RING finger domain, C3HC4 (zinc finger)"/>
    <property type="match status" value="1"/>
</dbReference>
<evidence type="ECO:0000256" key="4">
    <source>
        <dbReference type="ARBA" id="ARBA00022679"/>
    </source>
</evidence>
<dbReference type="CDD" id="cd23820">
    <property type="entry name" value="RWD_RNF14"/>
    <property type="match status" value="1"/>
</dbReference>
<evidence type="ECO:0000259" key="14">
    <source>
        <dbReference type="PROSITE" id="PS51873"/>
    </source>
</evidence>
<dbReference type="InterPro" id="IPR047548">
    <property type="entry name" value="Rcat_RBR_RNF14"/>
</dbReference>
<dbReference type="PROSITE" id="PS50908">
    <property type="entry name" value="RWD"/>
    <property type="match status" value="1"/>
</dbReference>
<evidence type="ECO:0000256" key="10">
    <source>
        <dbReference type="ARBA" id="ARBA00044508"/>
    </source>
</evidence>
<comment type="catalytic activity">
    <reaction evidence="1">
        <text>[E2 ubiquitin-conjugating enzyme]-S-ubiquitinyl-L-cysteine + [acceptor protein]-L-lysine = [E2 ubiquitin-conjugating enzyme]-L-cysteine + [acceptor protein]-N(6)-ubiquitinyl-L-lysine.</text>
        <dbReference type="EC" id="2.3.2.31"/>
    </reaction>
</comment>
<dbReference type="InterPro" id="IPR016135">
    <property type="entry name" value="UBQ-conjugating_enzyme/RWD"/>
</dbReference>
<dbReference type="CDD" id="cd20354">
    <property type="entry name" value="Rcat_RBR_RNF14"/>
    <property type="match status" value="1"/>
</dbReference>
<dbReference type="GO" id="GO:0008270">
    <property type="term" value="F:zinc ion binding"/>
    <property type="evidence" value="ECO:0007669"/>
    <property type="project" value="UniProtKB-KW"/>
</dbReference>
<feature type="domain" description="RING-type" evidence="14">
    <location>
        <begin position="163"/>
        <end position="463"/>
    </location>
</feature>
<protein>
    <recommendedName>
        <fullName evidence="3">RBR-type E3 ubiquitin transferase</fullName>
        <ecNumber evidence="3">2.3.2.31</ecNumber>
    </recommendedName>
</protein>
<keyword evidence="8" id="KW-0833">Ubl conjugation pathway</keyword>
<dbReference type="GeneID" id="30032291"/>
<keyword evidence="6" id="KW-0677">Repeat</keyword>
<dbReference type="InterPro" id="IPR044066">
    <property type="entry name" value="TRIAD_supradom"/>
</dbReference>
<dbReference type="CDD" id="cd16628">
    <property type="entry name" value="RING-HC_RBR_RNF14"/>
    <property type="match status" value="1"/>
</dbReference>
<dbReference type="RefSeq" id="XP_018713218.1">
    <property type="nucleotide sequence ID" value="XM_018859316.1"/>
</dbReference>
<comment type="pathway">
    <text evidence="2">Protein modification; protein ubiquitination.</text>
</comment>
<evidence type="ECO:0000256" key="8">
    <source>
        <dbReference type="ARBA" id="ARBA00022786"/>
    </source>
</evidence>
<comment type="similarity">
    <text evidence="10">Belongs to the RBR family. RNF14 subfamily.</text>
</comment>
<dbReference type="SUPFAM" id="SSF54495">
    <property type="entry name" value="UBC-like"/>
    <property type="match status" value="1"/>
</dbReference>
<dbReference type="AlphaFoldDB" id="A0A1A0HFR5"/>
<dbReference type="Proteomes" id="UP000092555">
    <property type="component" value="Unassembled WGS sequence"/>
</dbReference>
<name>A0A1A0HFR5_9ASCO</name>
<dbReference type="PANTHER" id="PTHR11685">
    <property type="entry name" value="RBR FAMILY RING FINGER AND IBR DOMAIN-CONTAINING"/>
    <property type="match status" value="1"/>
</dbReference>
<dbReference type="GO" id="GO:0016567">
    <property type="term" value="P:protein ubiquitination"/>
    <property type="evidence" value="ECO:0007669"/>
    <property type="project" value="InterPro"/>
</dbReference>
<dbReference type="Gene3D" id="3.10.110.10">
    <property type="entry name" value="Ubiquitin Conjugating Enzyme"/>
    <property type="match status" value="1"/>
</dbReference>
<evidence type="ECO:0000259" key="12">
    <source>
        <dbReference type="PROSITE" id="PS50089"/>
    </source>
</evidence>
<evidence type="ECO:0000259" key="13">
    <source>
        <dbReference type="PROSITE" id="PS50908"/>
    </source>
</evidence>
<evidence type="ECO:0000256" key="3">
    <source>
        <dbReference type="ARBA" id="ARBA00012251"/>
    </source>
</evidence>
<dbReference type="SMART" id="SM00647">
    <property type="entry name" value="IBR"/>
    <property type="match status" value="2"/>
</dbReference>
<evidence type="ECO:0000256" key="7">
    <source>
        <dbReference type="ARBA" id="ARBA00022771"/>
    </source>
</evidence>
<dbReference type="InterPro" id="IPR013083">
    <property type="entry name" value="Znf_RING/FYVE/PHD"/>
</dbReference>
<dbReference type="SUPFAM" id="SSF57850">
    <property type="entry name" value="RING/U-box"/>
    <property type="match status" value="3"/>
</dbReference>
<sequence length="474" mass="54079">MDGFDARSEELETIEAIYLDLAVIDAVAFSGKVSIPIDLENPVPVILSSETHVEDSCVTSLPPLQFSFQLPELYPYKEPPEIRISSSAFPPETLGGFCSEMLGIWRNTKDQVLFAMVDFLQQKALEHSKTLVGNYISCKGSRDYYDEILAYDREKSQLAFNASTFTCEICQRGLKGEKCVQFPGCGHVFCRACVRSFFESLIEAGEVEKVHCPEFECGRLALLEREKQLRLDFATQPNFDFENFKRKIMDPPIEAHVLQRILGQTAAGKALFEKYTTIHAAHQHALIAKLFPMRLVACPRSHCPAMIFRENTQDRLVVCRKCEYAFCNTCRKSFHSSSIDCSRKKDERLYHGIAIEDIEVWIADGKSSPAGNELRCKYGHELLKKVADEYTMDKLFNEMLQTELHDFSTCPTCDIVVQRLEGCNKMRCSHCYTFFCHLCSAYLDQDHPYDHFKDKSSSCYNRLFQGMPGTEDLD</sequence>
<gene>
    <name evidence="15" type="ORF">METBIDRAFT_9103</name>
</gene>
<dbReference type="GO" id="GO:0061630">
    <property type="term" value="F:ubiquitin protein ligase activity"/>
    <property type="evidence" value="ECO:0007669"/>
    <property type="project" value="UniProtKB-EC"/>
</dbReference>
<evidence type="ECO:0000256" key="5">
    <source>
        <dbReference type="ARBA" id="ARBA00022723"/>
    </source>
</evidence>
<dbReference type="PROSITE" id="PS50089">
    <property type="entry name" value="ZF_RING_2"/>
    <property type="match status" value="1"/>
</dbReference>
<dbReference type="InterPro" id="IPR006575">
    <property type="entry name" value="RWD_dom"/>
</dbReference>
<dbReference type="STRING" id="869754.A0A1A0HFR5"/>
<dbReference type="Gene3D" id="2.20.25.20">
    <property type="match status" value="1"/>
</dbReference>
<dbReference type="PROSITE" id="PS51873">
    <property type="entry name" value="TRIAD"/>
    <property type="match status" value="1"/>
</dbReference>
<dbReference type="InterPro" id="IPR031128">
    <property type="entry name" value="RNF14_RING-HC_Zfn"/>
</dbReference>
<accession>A0A1A0HFR5</accession>
<keyword evidence="5" id="KW-0479">Metal-binding</keyword>
<keyword evidence="4" id="KW-0808">Transferase</keyword>
<dbReference type="InterPro" id="IPR017907">
    <property type="entry name" value="Znf_RING_CS"/>
</dbReference>
<comment type="caution">
    <text evidence="15">The sequence shown here is derived from an EMBL/GenBank/DDBJ whole genome shotgun (WGS) entry which is preliminary data.</text>
</comment>
<keyword evidence="16" id="KW-1185">Reference proteome</keyword>
<dbReference type="Pfam" id="PF01485">
    <property type="entry name" value="IBR"/>
    <property type="match status" value="2"/>
</dbReference>
<evidence type="ECO:0000313" key="16">
    <source>
        <dbReference type="Proteomes" id="UP000092555"/>
    </source>
</evidence>
<feature type="domain" description="RWD" evidence="13">
    <location>
        <begin position="9"/>
        <end position="127"/>
    </location>
</feature>
<dbReference type="InterPro" id="IPR002867">
    <property type="entry name" value="IBR_dom"/>
</dbReference>
<dbReference type="Gene3D" id="1.20.120.1750">
    <property type="match status" value="1"/>
</dbReference>
<dbReference type="EC" id="2.3.2.31" evidence="3"/>
<keyword evidence="7 11" id="KW-0863">Zinc-finger</keyword>
<dbReference type="Pfam" id="PF05773">
    <property type="entry name" value="RWD"/>
    <property type="match status" value="1"/>
</dbReference>
<dbReference type="InterPro" id="IPR031127">
    <property type="entry name" value="E3_UB_ligase_RBR"/>
</dbReference>
<dbReference type="InterPro" id="IPR001841">
    <property type="entry name" value="Znf_RING"/>
</dbReference>
<evidence type="ECO:0000256" key="6">
    <source>
        <dbReference type="ARBA" id="ARBA00022737"/>
    </source>
</evidence>
<organism evidence="15 16">
    <name type="scientific">Metschnikowia bicuspidata var. bicuspidata NRRL YB-4993</name>
    <dbReference type="NCBI Taxonomy" id="869754"/>
    <lineage>
        <taxon>Eukaryota</taxon>
        <taxon>Fungi</taxon>
        <taxon>Dikarya</taxon>
        <taxon>Ascomycota</taxon>
        <taxon>Saccharomycotina</taxon>
        <taxon>Pichiomycetes</taxon>
        <taxon>Metschnikowiaceae</taxon>
        <taxon>Metschnikowia</taxon>
    </lineage>
</organism>
<evidence type="ECO:0000256" key="1">
    <source>
        <dbReference type="ARBA" id="ARBA00001798"/>
    </source>
</evidence>
<evidence type="ECO:0000256" key="2">
    <source>
        <dbReference type="ARBA" id="ARBA00004906"/>
    </source>
</evidence>